<keyword evidence="12" id="KW-0902">Two-component regulatory system</keyword>
<dbReference type="SUPFAM" id="SSF55785">
    <property type="entry name" value="PYP-like sensor domain (PAS domain)"/>
    <property type="match status" value="1"/>
</dbReference>
<keyword evidence="11 14" id="KW-1133">Transmembrane helix</keyword>
<evidence type="ECO:0000256" key="11">
    <source>
        <dbReference type="ARBA" id="ARBA00022989"/>
    </source>
</evidence>
<dbReference type="SUPFAM" id="SSF55874">
    <property type="entry name" value="ATPase domain of HSP90 chaperone/DNA topoisomerase II/histidine kinase"/>
    <property type="match status" value="1"/>
</dbReference>
<dbReference type="Gene3D" id="3.30.450.20">
    <property type="entry name" value="PAS domain"/>
    <property type="match status" value="3"/>
</dbReference>
<dbReference type="Gene3D" id="1.20.5.1930">
    <property type="match status" value="1"/>
</dbReference>
<evidence type="ECO:0000259" key="15">
    <source>
        <dbReference type="PROSITE" id="PS50112"/>
    </source>
</evidence>
<proteinExistence type="predicted"/>
<evidence type="ECO:0000256" key="4">
    <source>
        <dbReference type="ARBA" id="ARBA00022475"/>
    </source>
</evidence>
<dbReference type="Pfam" id="PF13188">
    <property type="entry name" value="PAS_8"/>
    <property type="match status" value="1"/>
</dbReference>
<keyword evidence="10" id="KW-0067">ATP-binding</keyword>
<dbReference type="InterPro" id="IPR003660">
    <property type="entry name" value="HAMP_dom"/>
</dbReference>
<evidence type="ECO:0000256" key="3">
    <source>
        <dbReference type="ARBA" id="ARBA00012438"/>
    </source>
</evidence>
<keyword evidence="9" id="KW-0418">Kinase</keyword>
<dbReference type="RefSeq" id="WP_006966799.1">
    <property type="nucleotide sequence ID" value="NZ_APJX01000006.1"/>
</dbReference>
<dbReference type="PATRIC" id="fig|1286635.3.peg.3032"/>
<evidence type="ECO:0000256" key="6">
    <source>
        <dbReference type="ARBA" id="ARBA00022679"/>
    </source>
</evidence>
<dbReference type="InterPro" id="IPR035965">
    <property type="entry name" value="PAS-like_dom_sf"/>
</dbReference>
<evidence type="ECO:0000256" key="2">
    <source>
        <dbReference type="ARBA" id="ARBA00004651"/>
    </source>
</evidence>
<dbReference type="PROSITE" id="PS50112">
    <property type="entry name" value="PAS"/>
    <property type="match status" value="1"/>
</dbReference>
<evidence type="ECO:0000256" key="14">
    <source>
        <dbReference type="SAM" id="Phobius"/>
    </source>
</evidence>
<dbReference type="InterPro" id="IPR050482">
    <property type="entry name" value="Sensor_HK_TwoCompSys"/>
</dbReference>
<evidence type="ECO:0000259" key="16">
    <source>
        <dbReference type="PROSITE" id="PS50885"/>
    </source>
</evidence>
<feature type="transmembrane region" description="Helical" evidence="14">
    <location>
        <begin position="21"/>
        <end position="40"/>
    </location>
</feature>
<comment type="catalytic activity">
    <reaction evidence="1">
        <text>ATP + protein L-histidine = ADP + protein N-phospho-L-histidine.</text>
        <dbReference type="EC" id="2.7.13.3"/>
    </reaction>
</comment>
<dbReference type="SMART" id="SM00387">
    <property type="entry name" value="HATPase_c"/>
    <property type="match status" value="1"/>
</dbReference>
<dbReference type="Pfam" id="PF02518">
    <property type="entry name" value="HATPase_c"/>
    <property type="match status" value="1"/>
</dbReference>
<organism evidence="17 18">
    <name type="scientific">Desulfotignum phosphitoxidans DSM 13687</name>
    <dbReference type="NCBI Taxonomy" id="1286635"/>
    <lineage>
        <taxon>Bacteria</taxon>
        <taxon>Pseudomonadati</taxon>
        <taxon>Thermodesulfobacteriota</taxon>
        <taxon>Desulfobacteria</taxon>
        <taxon>Desulfobacterales</taxon>
        <taxon>Desulfobacteraceae</taxon>
        <taxon>Desulfotignum</taxon>
    </lineage>
</organism>
<comment type="subcellular location">
    <subcellularLocation>
        <location evidence="2">Cell membrane</location>
        <topology evidence="2">Multi-pass membrane protein</topology>
    </subcellularLocation>
</comment>
<dbReference type="Gene3D" id="3.30.565.10">
    <property type="entry name" value="Histidine kinase-like ATPase, C-terminal domain"/>
    <property type="match status" value="1"/>
</dbReference>
<dbReference type="SMART" id="SM01049">
    <property type="entry name" value="Cache_2"/>
    <property type="match status" value="2"/>
</dbReference>
<dbReference type="InterPro" id="IPR011712">
    <property type="entry name" value="Sig_transdc_His_kin_sub3_dim/P"/>
</dbReference>
<keyword evidence="7 14" id="KW-0812">Transmembrane</keyword>
<gene>
    <name evidence="17" type="ORF">Dpo_6c01580</name>
</gene>
<evidence type="ECO:0000313" key="18">
    <source>
        <dbReference type="Proteomes" id="UP000014216"/>
    </source>
</evidence>
<dbReference type="AlphaFoldDB" id="S0G0H4"/>
<dbReference type="Proteomes" id="UP000014216">
    <property type="component" value="Unassembled WGS sequence"/>
</dbReference>
<dbReference type="GO" id="GO:0000155">
    <property type="term" value="F:phosphorelay sensor kinase activity"/>
    <property type="evidence" value="ECO:0007669"/>
    <property type="project" value="InterPro"/>
</dbReference>
<evidence type="ECO:0000256" key="5">
    <source>
        <dbReference type="ARBA" id="ARBA00022553"/>
    </source>
</evidence>
<keyword evidence="6" id="KW-0808">Transferase</keyword>
<keyword evidence="13 14" id="KW-0472">Membrane</keyword>
<dbReference type="InterPro" id="IPR000014">
    <property type="entry name" value="PAS"/>
</dbReference>
<dbReference type="Pfam" id="PF07730">
    <property type="entry name" value="HisKA_3"/>
    <property type="match status" value="1"/>
</dbReference>
<keyword evidence="8" id="KW-0547">Nucleotide-binding</keyword>
<keyword evidence="18" id="KW-1185">Reference proteome</keyword>
<feature type="domain" description="HAMP" evidence="16">
    <location>
        <begin position="334"/>
        <end position="386"/>
    </location>
</feature>
<dbReference type="SUPFAM" id="SSF158472">
    <property type="entry name" value="HAMP domain-like"/>
    <property type="match status" value="1"/>
</dbReference>
<dbReference type="Pfam" id="PF00672">
    <property type="entry name" value="HAMP"/>
    <property type="match status" value="1"/>
</dbReference>
<dbReference type="CDD" id="cd06225">
    <property type="entry name" value="HAMP"/>
    <property type="match status" value="1"/>
</dbReference>
<dbReference type="GO" id="GO:0005886">
    <property type="term" value="C:plasma membrane"/>
    <property type="evidence" value="ECO:0007669"/>
    <property type="project" value="UniProtKB-SubCell"/>
</dbReference>
<dbReference type="NCBIfam" id="TIGR00229">
    <property type="entry name" value="sensory_box"/>
    <property type="match status" value="1"/>
</dbReference>
<dbReference type="PROSITE" id="PS50885">
    <property type="entry name" value="HAMP"/>
    <property type="match status" value="1"/>
</dbReference>
<evidence type="ECO:0000256" key="10">
    <source>
        <dbReference type="ARBA" id="ARBA00022840"/>
    </source>
</evidence>
<dbReference type="CDD" id="cd16917">
    <property type="entry name" value="HATPase_UhpB-NarQ-NarX-like"/>
    <property type="match status" value="1"/>
</dbReference>
<evidence type="ECO:0000256" key="13">
    <source>
        <dbReference type="ARBA" id="ARBA00023136"/>
    </source>
</evidence>
<name>S0G0H4_9BACT</name>
<evidence type="ECO:0000313" key="17">
    <source>
        <dbReference type="EMBL" id="EMS78959.1"/>
    </source>
</evidence>
<sequence length="742" mass="84877">MKSIFQWSKNLNIRTKLLGGHTLVIIIAVLAGGGFILSRVQTTIETHIESELTNATAGIRHMVRTAASTSIKNHLRAVAEKNLEIIQAVYQEFEQGKITEHEAKDLCKKILFSQTIGRTGYIFCANTQGIAAEHPNPGVTGKRFMDRSFVREMIRMKTGYLEYDWKNPEEDVMKPKAMYMSYFAPWDWIIAVSTYREEFRHLIEISDFRKSILELSFGKTGYAYIHDSSGNLIVHPFMTGNYLDAQDKDGRYFVRDLCEKKSGKAVYSWKNPDEAEAREKLVIFNYIPEYDWIVASASYLDEIYAPLNTVSSIVMGIVALIFLLITGSYLWVNRSVITPLQSLMKRFDQGAAGDFSVRMPVTTTDEIGQLAGYFNRFMDKLDVSRRKLESEIRMRKKNEQALRLSDEMFSKAFRSNPAGMFIAVLSDSRIINANDSFLNITGYSLMDLLGREILTLDFFTPRQEGRWLFTEIRERRPVKNKEIVFWNRAKERRQGIISAERVMVWGEACLLAAMEDITDARRLEQEILKIGLRERQNIAMSLHDDLCPQLIGIEVMVKMLHQHLDNAPARDTLAGEIGRTKKIRAVVQDAIHKTRTLSRGLEPVNLADRGFDVSLASLADYVREVFSIACFLDWQLDQPPFTDDTEATHAYYIVHEAVHNAVKHAQATRIDMVLTRDSENIRMEIFDNGNGFDFSTKTRGMGIRIMTWRAARIRATLAFEPMSPSGTRVTLEIARHPFDRNA</sequence>
<dbReference type="EC" id="2.7.13.3" evidence="3"/>
<reference evidence="17 18" key="1">
    <citation type="journal article" date="2013" name="Genome Announc.">
        <title>Draft Genome Sequence of Desulfotignum phosphitoxidans DSM 13687 Strain FiPS-3.</title>
        <authorList>
            <person name="Poehlein A."/>
            <person name="Daniel R."/>
            <person name="Simeonova D.D."/>
        </authorList>
    </citation>
    <scope>NUCLEOTIDE SEQUENCE [LARGE SCALE GENOMIC DNA]</scope>
    <source>
        <strain evidence="17 18">DSM 13687</strain>
    </source>
</reference>
<dbReference type="InterPro" id="IPR033480">
    <property type="entry name" value="sCache_2"/>
</dbReference>
<evidence type="ECO:0000256" key="9">
    <source>
        <dbReference type="ARBA" id="ARBA00022777"/>
    </source>
</evidence>
<evidence type="ECO:0000256" key="12">
    <source>
        <dbReference type="ARBA" id="ARBA00023012"/>
    </source>
</evidence>
<dbReference type="InterPro" id="IPR003594">
    <property type="entry name" value="HATPase_dom"/>
</dbReference>
<dbReference type="EMBL" id="APJX01000006">
    <property type="protein sequence ID" value="EMS78959.1"/>
    <property type="molecule type" value="Genomic_DNA"/>
</dbReference>
<dbReference type="CDD" id="cd00130">
    <property type="entry name" value="PAS"/>
    <property type="match status" value="1"/>
</dbReference>
<comment type="caution">
    <text evidence="17">The sequence shown here is derived from an EMBL/GenBank/DDBJ whole genome shotgun (WGS) entry which is preliminary data.</text>
</comment>
<accession>S0G0H4</accession>
<dbReference type="PANTHER" id="PTHR24421">
    <property type="entry name" value="NITRATE/NITRITE SENSOR PROTEIN NARX-RELATED"/>
    <property type="match status" value="1"/>
</dbReference>
<evidence type="ECO:0000256" key="1">
    <source>
        <dbReference type="ARBA" id="ARBA00000085"/>
    </source>
</evidence>
<dbReference type="InterPro" id="IPR036890">
    <property type="entry name" value="HATPase_C_sf"/>
</dbReference>
<feature type="domain" description="PAS" evidence="15">
    <location>
        <begin position="405"/>
        <end position="461"/>
    </location>
</feature>
<keyword evidence="4" id="KW-1003">Cell membrane</keyword>
<keyword evidence="5" id="KW-0597">Phosphoprotein</keyword>
<dbReference type="SMART" id="SM00304">
    <property type="entry name" value="HAMP"/>
    <property type="match status" value="1"/>
</dbReference>
<feature type="transmembrane region" description="Helical" evidence="14">
    <location>
        <begin position="313"/>
        <end position="332"/>
    </location>
</feature>
<dbReference type="Pfam" id="PF08269">
    <property type="entry name" value="dCache_2"/>
    <property type="match status" value="1"/>
</dbReference>
<evidence type="ECO:0000256" key="7">
    <source>
        <dbReference type="ARBA" id="ARBA00022692"/>
    </source>
</evidence>
<dbReference type="InterPro" id="IPR004010">
    <property type="entry name" value="Double_Cache_2"/>
</dbReference>
<protein>
    <recommendedName>
        <fullName evidence="3">histidine kinase</fullName>
        <ecNumber evidence="3">2.7.13.3</ecNumber>
    </recommendedName>
</protein>
<dbReference type="OrthoDB" id="5341439at2"/>
<evidence type="ECO:0000256" key="8">
    <source>
        <dbReference type="ARBA" id="ARBA00022741"/>
    </source>
</evidence>
<dbReference type="CDD" id="cd12912">
    <property type="entry name" value="PDC2_MCP_like"/>
    <property type="match status" value="2"/>
</dbReference>
<dbReference type="Gene3D" id="6.10.340.10">
    <property type="match status" value="1"/>
</dbReference>
<dbReference type="PANTHER" id="PTHR24421:SF10">
    <property type="entry name" value="NITRATE_NITRITE SENSOR PROTEIN NARQ"/>
    <property type="match status" value="1"/>
</dbReference>
<dbReference type="GO" id="GO:0046983">
    <property type="term" value="F:protein dimerization activity"/>
    <property type="evidence" value="ECO:0007669"/>
    <property type="project" value="InterPro"/>
</dbReference>
<dbReference type="GO" id="GO:0005524">
    <property type="term" value="F:ATP binding"/>
    <property type="evidence" value="ECO:0007669"/>
    <property type="project" value="UniProtKB-KW"/>
</dbReference>